<dbReference type="Gene3D" id="1.20.1250.20">
    <property type="entry name" value="MFS general substrate transporter like domains"/>
    <property type="match status" value="1"/>
</dbReference>
<feature type="transmembrane region" description="Helical" evidence="8">
    <location>
        <begin position="300"/>
        <end position="317"/>
    </location>
</feature>
<feature type="transmembrane region" description="Helical" evidence="8">
    <location>
        <begin position="270"/>
        <end position="294"/>
    </location>
</feature>
<dbReference type="EMBL" id="JANBVN010000016">
    <property type="protein sequence ID" value="KAJ9162021.1"/>
    <property type="molecule type" value="Genomic_DNA"/>
</dbReference>
<feature type="compositionally biased region" description="Polar residues" evidence="7">
    <location>
        <begin position="1"/>
        <end position="14"/>
    </location>
</feature>
<evidence type="ECO:0000256" key="3">
    <source>
        <dbReference type="ARBA" id="ARBA00022448"/>
    </source>
</evidence>
<feature type="transmembrane region" description="Helical" evidence="8">
    <location>
        <begin position="166"/>
        <end position="187"/>
    </location>
</feature>
<feature type="transmembrane region" description="Helical" evidence="8">
    <location>
        <begin position="555"/>
        <end position="573"/>
    </location>
</feature>
<feature type="transmembrane region" description="Helical" evidence="8">
    <location>
        <begin position="73"/>
        <end position="91"/>
    </location>
</feature>
<evidence type="ECO:0000259" key="9">
    <source>
        <dbReference type="PROSITE" id="PS50850"/>
    </source>
</evidence>
<feature type="transmembrane region" description="Helical" evidence="8">
    <location>
        <begin position="337"/>
        <end position="362"/>
    </location>
</feature>
<dbReference type="Pfam" id="PF07690">
    <property type="entry name" value="MFS_1"/>
    <property type="match status" value="1"/>
</dbReference>
<evidence type="ECO:0000313" key="10">
    <source>
        <dbReference type="EMBL" id="KAJ9162021.1"/>
    </source>
</evidence>
<dbReference type="PROSITE" id="PS50850">
    <property type="entry name" value="MFS"/>
    <property type="match status" value="1"/>
</dbReference>
<evidence type="ECO:0000256" key="2">
    <source>
        <dbReference type="ARBA" id="ARBA00007520"/>
    </source>
</evidence>
<dbReference type="InterPro" id="IPR011701">
    <property type="entry name" value="MFS"/>
</dbReference>
<dbReference type="SUPFAM" id="SSF103473">
    <property type="entry name" value="MFS general substrate transporter"/>
    <property type="match status" value="1"/>
</dbReference>
<evidence type="ECO:0000256" key="5">
    <source>
        <dbReference type="ARBA" id="ARBA00022989"/>
    </source>
</evidence>
<dbReference type="GO" id="GO:0022857">
    <property type="term" value="F:transmembrane transporter activity"/>
    <property type="evidence" value="ECO:0007669"/>
    <property type="project" value="InterPro"/>
</dbReference>
<dbReference type="AlphaFoldDB" id="A0AA38W338"/>
<gene>
    <name evidence="10" type="ORF">NKR19_g1678</name>
</gene>
<feature type="transmembrane region" description="Helical" evidence="8">
    <location>
        <begin position="406"/>
        <end position="425"/>
    </location>
</feature>
<keyword evidence="6 8" id="KW-0472">Membrane</keyword>
<comment type="similarity">
    <text evidence="2">Belongs to the major facilitator superfamily. TCR/Tet family.</text>
</comment>
<evidence type="ECO:0000256" key="8">
    <source>
        <dbReference type="SAM" id="Phobius"/>
    </source>
</evidence>
<feature type="compositionally biased region" description="Basic and acidic residues" evidence="7">
    <location>
        <begin position="20"/>
        <end position="32"/>
    </location>
</feature>
<dbReference type="GO" id="GO:0005886">
    <property type="term" value="C:plasma membrane"/>
    <property type="evidence" value="ECO:0007669"/>
    <property type="project" value="TreeGrafter"/>
</dbReference>
<evidence type="ECO:0000256" key="4">
    <source>
        <dbReference type="ARBA" id="ARBA00022692"/>
    </source>
</evidence>
<evidence type="ECO:0000256" key="6">
    <source>
        <dbReference type="ARBA" id="ARBA00023136"/>
    </source>
</evidence>
<protein>
    <submittedName>
        <fullName evidence="10">MFS general substrate transporter</fullName>
    </submittedName>
</protein>
<dbReference type="FunFam" id="1.20.1250.20:FF:000429">
    <property type="entry name" value="MFS drug efflux transporter, putative"/>
    <property type="match status" value="1"/>
</dbReference>
<accession>A0AA38W338</accession>
<keyword evidence="11" id="KW-1185">Reference proteome</keyword>
<dbReference type="Proteomes" id="UP001174691">
    <property type="component" value="Unassembled WGS sequence"/>
</dbReference>
<keyword evidence="5 8" id="KW-1133">Transmembrane helix</keyword>
<keyword evidence="3" id="KW-0813">Transport</keyword>
<dbReference type="InterPro" id="IPR036259">
    <property type="entry name" value="MFS_trans_sf"/>
</dbReference>
<dbReference type="PANTHER" id="PTHR23501:SF12">
    <property type="entry name" value="MAJOR FACILITATOR SUPERFAMILY (MFS) PROFILE DOMAIN-CONTAINING PROTEIN-RELATED"/>
    <property type="match status" value="1"/>
</dbReference>
<evidence type="ECO:0000313" key="11">
    <source>
        <dbReference type="Proteomes" id="UP001174691"/>
    </source>
</evidence>
<sequence>MAAITQTPYGTSRETLQDSDENKEQQDEKTPETKPTPGATETVPAVLQENVDVEANEAAAVEPGGRNMSNLKWIPILIAIYISAWLYGLDTTVVADVQGTVLQRFGEPEKLAWIGVGFPLGSIAIILSLGKAYGIFDMKWLYIASLVLFEGGSALCGGAPSMNALIVGRVIAGAGGAGMYLGALNILTGLTTEHERPVYMSLLGVCWGVGTILGPVIGGAFAGGSATWRWAFYINLVIFGVLSPIYLFLIPSMNPQPTKNITRKLKDMDWIGSTLNAAIYATWVLALTFGGAQWPWSDGRTIACFVVCGVLIIAFGLQQRFKVGTSFEQRILPAGFLTSLSFLLQYFATACTATALFIPIYYIPIFFQFTRDDGPLKAAVRLLPFIIITIFCVMLNGALMPQTGYYKPWFTVSGAFILIGGALMFTVESDTSPARVYGYSVLIAIGTGVSAQAAYSVVPVKVAMHPRHGPRMIPDAISFINMAQIGSIVHALAISGTIFQNLAFQNLQRALAGRGFTDAELHSAISGTQSQLISGASAEVRGLAVAAIVKAMDRVYILVIVAGAFCFLASLPMKWEKLFLKVSAGGG</sequence>
<organism evidence="10 11">
    <name type="scientific">Coniochaeta hoffmannii</name>
    <dbReference type="NCBI Taxonomy" id="91930"/>
    <lineage>
        <taxon>Eukaryota</taxon>
        <taxon>Fungi</taxon>
        <taxon>Dikarya</taxon>
        <taxon>Ascomycota</taxon>
        <taxon>Pezizomycotina</taxon>
        <taxon>Sordariomycetes</taxon>
        <taxon>Sordariomycetidae</taxon>
        <taxon>Coniochaetales</taxon>
        <taxon>Coniochaetaceae</taxon>
        <taxon>Coniochaeta</taxon>
    </lineage>
</organism>
<feature type="domain" description="Major facilitator superfamily (MFS) profile" evidence="9">
    <location>
        <begin position="76"/>
        <end position="587"/>
    </location>
</feature>
<comment type="subcellular location">
    <subcellularLocation>
        <location evidence="1">Membrane</location>
        <topology evidence="1">Multi-pass membrane protein</topology>
    </subcellularLocation>
</comment>
<feature type="transmembrane region" description="Helical" evidence="8">
    <location>
        <begin position="382"/>
        <end position="399"/>
    </location>
</feature>
<feature type="transmembrane region" description="Helical" evidence="8">
    <location>
        <begin position="437"/>
        <end position="458"/>
    </location>
</feature>
<dbReference type="PANTHER" id="PTHR23501">
    <property type="entry name" value="MAJOR FACILITATOR SUPERFAMILY"/>
    <property type="match status" value="1"/>
</dbReference>
<keyword evidence="4 8" id="KW-0812">Transmembrane</keyword>
<dbReference type="InterPro" id="IPR020846">
    <property type="entry name" value="MFS_dom"/>
</dbReference>
<reference evidence="10" key="1">
    <citation type="submission" date="2022-07" db="EMBL/GenBank/DDBJ databases">
        <title>Fungi with potential for degradation of polypropylene.</title>
        <authorList>
            <person name="Gostincar C."/>
        </authorList>
    </citation>
    <scope>NUCLEOTIDE SEQUENCE</scope>
    <source>
        <strain evidence="10">EXF-13287</strain>
    </source>
</reference>
<feature type="transmembrane region" description="Helical" evidence="8">
    <location>
        <begin position="141"/>
        <end position="160"/>
    </location>
</feature>
<feature type="transmembrane region" description="Helical" evidence="8">
    <location>
        <begin position="111"/>
        <end position="129"/>
    </location>
</feature>
<comment type="caution">
    <text evidence="10">The sequence shown here is derived from an EMBL/GenBank/DDBJ whole genome shotgun (WGS) entry which is preliminary data.</text>
</comment>
<proteinExistence type="inferred from homology"/>
<evidence type="ECO:0000256" key="7">
    <source>
        <dbReference type="SAM" id="MobiDB-lite"/>
    </source>
</evidence>
<name>A0AA38W338_9PEZI</name>
<evidence type="ECO:0000256" key="1">
    <source>
        <dbReference type="ARBA" id="ARBA00004141"/>
    </source>
</evidence>
<feature type="transmembrane region" description="Helical" evidence="8">
    <location>
        <begin position="199"/>
        <end position="224"/>
    </location>
</feature>
<feature type="region of interest" description="Disordered" evidence="7">
    <location>
        <begin position="1"/>
        <end position="43"/>
    </location>
</feature>
<feature type="transmembrane region" description="Helical" evidence="8">
    <location>
        <begin position="230"/>
        <end position="249"/>
    </location>
</feature>